<accession>A0A0N5CMH9</accession>
<keyword evidence="9" id="KW-0131">Cell cycle</keyword>
<reference evidence="17" key="1">
    <citation type="submission" date="2017-02" db="UniProtKB">
        <authorList>
            <consortium name="WormBaseParasite"/>
        </authorList>
    </citation>
    <scope>IDENTIFICATION</scope>
</reference>
<dbReference type="GO" id="GO:0005840">
    <property type="term" value="C:ribosome"/>
    <property type="evidence" value="ECO:0007669"/>
    <property type="project" value="UniProtKB-KW"/>
</dbReference>
<dbReference type="InterPro" id="IPR043035">
    <property type="entry name" value="Ribosomal_mL64_sf"/>
</dbReference>
<keyword evidence="5" id="KW-0175">Coiled coil</keyword>
<evidence type="ECO:0000256" key="13">
    <source>
        <dbReference type="ARBA" id="ARBA00060144"/>
    </source>
</evidence>
<evidence type="ECO:0000256" key="14">
    <source>
        <dbReference type="SAM" id="MobiDB-lite"/>
    </source>
</evidence>
<feature type="region of interest" description="Disordered" evidence="14">
    <location>
        <begin position="227"/>
        <end position="255"/>
    </location>
</feature>
<dbReference type="OrthoDB" id="1378at2759"/>
<evidence type="ECO:0000256" key="9">
    <source>
        <dbReference type="ARBA" id="ARBA00023306"/>
    </source>
</evidence>
<reference evidence="15 16" key="2">
    <citation type="submission" date="2018-11" db="EMBL/GenBank/DDBJ databases">
        <authorList>
            <consortium name="Pathogen Informatics"/>
        </authorList>
    </citation>
    <scope>NUCLEOTIDE SEQUENCE [LARGE SCALE GENOMIC DNA]</scope>
</reference>
<dbReference type="GO" id="GO:0005739">
    <property type="term" value="C:mitochondrion"/>
    <property type="evidence" value="ECO:0007669"/>
    <property type="project" value="UniProtKB-SubCell"/>
</dbReference>
<evidence type="ECO:0000256" key="2">
    <source>
        <dbReference type="ARBA" id="ARBA00004173"/>
    </source>
</evidence>
<dbReference type="Gene3D" id="6.10.280.120">
    <property type="entry name" value="Growth arrest and DNA-damage-inducible proteins-interacting protein 1"/>
    <property type="match status" value="1"/>
</dbReference>
<dbReference type="GO" id="GO:0005634">
    <property type="term" value="C:nucleus"/>
    <property type="evidence" value="ECO:0007669"/>
    <property type="project" value="UniProtKB-SubCell"/>
</dbReference>
<dbReference type="WBParaSite" id="TCLT_0000136101-mRNA-1">
    <property type="protein sequence ID" value="TCLT_0000136101-mRNA-1"/>
    <property type="gene ID" value="TCLT_0000136101"/>
</dbReference>
<organism evidence="17">
    <name type="scientific">Thelazia callipaeda</name>
    <name type="common">Oriental eyeworm</name>
    <name type="synonym">Parasitic nematode</name>
    <dbReference type="NCBI Taxonomy" id="103827"/>
    <lineage>
        <taxon>Eukaryota</taxon>
        <taxon>Metazoa</taxon>
        <taxon>Ecdysozoa</taxon>
        <taxon>Nematoda</taxon>
        <taxon>Chromadorea</taxon>
        <taxon>Rhabditida</taxon>
        <taxon>Spirurina</taxon>
        <taxon>Spiruromorpha</taxon>
        <taxon>Thelazioidea</taxon>
        <taxon>Thelaziidae</taxon>
        <taxon>Thelazia</taxon>
    </lineage>
</organism>
<dbReference type="PANTHER" id="PTHR31761:SF1">
    <property type="entry name" value="LARGE RIBOSOMAL SUBUNIT PROTEIN ML64"/>
    <property type="match status" value="1"/>
</dbReference>
<sequence length="255" mass="29858">MQCRQLIVLNCGCKYSYLLNTAASISSSLDDSSLLNPLDAEYAQNAKKVVSRNYRLCMFVECFKCFRLSERHRLIAEGRLPPITYRWQKELWAKRERFGIYGLASGVDPGELWPSIEEVQEEEAIGWYEKYNDLLKIVKYSESSERAAALARLEEVTAAEKKYPELLKEFLENRKEVAPKKSKEELEKEQRARDMLEYYGYEILPRDPRFPVLFEKMTEAKKKAAKLAEKEELSAKKLMSRKQEKMEKKEKKDAL</sequence>
<dbReference type="OMA" id="EPHSWIH"/>
<dbReference type="AlphaFoldDB" id="A0A0N5CMH9"/>
<evidence type="ECO:0000313" key="16">
    <source>
        <dbReference type="Proteomes" id="UP000276776"/>
    </source>
</evidence>
<dbReference type="STRING" id="103827.A0A0N5CMH9"/>
<keyword evidence="4" id="KW-0689">Ribosomal protein</keyword>
<comment type="similarity">
    <text evidence="3">Belongs to the mitochondrion-specific ribosomal protein mL64 family.</text>
</comment>
<evidence type="ECO:0000313" key="15">
    <source>
        <dbReference type="EMBL" id="VDM96760.1"/>
    </source>
</evidence>
<dbReference type="GO" id="GO:1990904">
    <property type="term" value="C:ribonucleoprotein complex"/>
    <property type="evidence" value="ECO:0007669"/>
    <property type="project" value="UniProtKB-KW"/>
</dbReference>
<name>A0A0N5CMH9_THECL</name>
<protein>
    <recommendedName>
        <fullName evidence="11">Large ribosomal subunit protein mL64</fullName>
    </recommendedName>
    <alternativeName>
        <fullName evidence="10">39S ribosomal protein L59, mitochondrial</fullName>
    </alternativeName>
    <alternativeName>
        <fullName evidence="12">Growth arrest and DNA damage-inducible proteins-interacting protein 1</fullName>
    </alternativeName>
</protein>
<keyword evidence="16" id="KW-1185">Reference proteome</keyword>
<evidence type="ECO:0000256" key="11">
    <source>
        <dbReference type="ARBA" id="ARBA00035184"/>
    </source>
</evidence>
<proteinExistence type="inferred from homology"/>
<evidence type="ECO:0000256" key="4">
    <source>
        <dbReference type="ARBA" id="ARBA00022980"/>
    </source>
</evidence>
<evidence type="ECO:0000256" key="3">
    <source>
        <dbReference type="ARBA" id="ARBA00005421"/>
    </source>
</evidence>
<gene>
    <name evidence="15" type="ORF">TCLT_LOCUS1362</name>
</gene>
<keyword evidence="7" id="KW-0539">Nucleus</keyword>
<evidence type="ECO:0000256" key="5">
    <source>
        <dbReference type="ARBA" id="ARBA00023054"/>
    </source>
</evidence>
<evidence type="ECO:0000313" key="17">
    <source>
        <dbReference type="WBParaSite" id="TCLT_0000136101-mRNA-1"/>
    </source>
</evidence>
<keyword evidence="8" id="KW-0687">Ribonucleoprotein</keyword>
<dbReference type="Proteomes" id="UP000276776">
    <property type="component" value="Unassembled WGS sequence"/>
</dbReference>
<evidence type="ECO:0000256" key="10">
    <source>
        <dbReference type="ARBA" id="ARBA00030700"/>
    </source>
</evidence>
<evidence type="ECO:0000256" key="8">
    <source>
        <dbReference type="ARBA" id="ARBA00023274"/>
    </source>
</evidence>
<dbReference type="InterPro" id="IPR018472">
    <property type="entry name" value="Ribosomal_mL64"/>
</dbReference>
<comment type="subcellular location">
    <subcellularLocation>
        <location evidence="2">Mitochondrion</location>
    </subcellularLocation>
    <subcellularLocation>
        <location evidence="1">Nucleus</location>
    </subcellularLocation>
</comment>
<evidence type="ECO:0000256" key="7">
    <source>
        <dbReference type="ARBA" id="ARBA00023242"/>
    </source>
</evidence>
<evidence type="ECO:0000256" key="12">
    <source>
        <dbReference type="ARBA" id="ARBA00035485"/>
    </source>
</evidence>
<dbReference type="EMBL" id="UYYF01000167">
    <property type="protein sequence ID" value="VDM96760.1"/>
    <property type="molecule type" value="Genomic_DNA"/>
</dbReference>
<comment type="function">
    <text evidence="13">Acts as a negative regulator of G1 to S cell cycle phase progression by inhibiting cyclin-dependent kinases. Inhibitory effects are additive with GADD45 proteins but also occur in the absence of GADD45 proteins. Acts as a repressor of the orphan nuclear receptor NR4A1 by inhibiting AB domain-mediated transcriptional activity. May be involved in the hormone-mediated regulation of NR4A1 transcriptional activity. May play a role in mitochondrial protein synthesis.</text>
</comment>
<keyword evidence="6" id="KW-0496">Mitochondrion</keyword>
<evidence type="ECO:0000256" key="6">
    <source>
        <dbReference type="ARBA" id="ARBA00023128"/>
    </source>
</evidence>
<dbReference type="PANTHER" id="PTHR31761">
    <property type="entry name" value="GROWTH ARREST AND DNA DAMAGE-INDUCIBLE PROTEINS-INTERACTING PROTEIN 1 GADD45GIP1"/>
    <property type="match status" value="1"/>
</dbReference>
<evidence type="ECO:0000256" key="1">
    <source>
        <dbReference type="ARBA" id="ARBA00004123"/>
    </source>
</evidence>
<dbReference type="Pfam" id="PF10147">
    <property type="entry name" value="CR6_interact"/>
    <property type="match status" value="1"/>
</dbReference>